<reference evidence="9" key="1">
    <citation type="journal article" date="2020" name="Stud. Mycol.">
        <title>101 Dothideomycetes genomes: a test case for predicting lifestyles and emergence of pathogens.</title>
        <authorList>
            <person name="Haridas S."/>
            <person name="Albert R."/>
            <person name="Binder M."/>
            <person name="Bloem J."/>
            <person name="Labutti K."/>
            <person name="Salamov A."/>
            <person name="Andreopoulos B."/>
            <person name="Baker S."/>
            <person name="Barry K."/>
            <person name="Bills G."/>
            <person name="Bluhm B."/>
            <person name="Cannon C."/>
            <person name="Castanera R."/>
            <person name="Culley D."/>
            <person name="Daum C."/>
            <person name="Ezra D."/>
            <person name="Gonzalez J."/>
            <person name="Henrissat B."/>
            <person name="Kuo A."/>
            <person name="Liang C."/>
            <person name="Lipzen A."/>
            <person name="Lutzoni F."/>
            <person name="Magnuson J."/>
            <person name="Mondo S."/>
            <person name="Nolan M."/>
            <person name="Ohm R."/>
            <person name="Pangilinan J."/>
            <person name="Park H.-J."/>
            <person name="Ramirez L."/>
            <person name="Alfaro M."/>
            <person name="Sun H."/>
            <person name="Tritt A."/>
            <person name="Yoshinaga Y."/>
            <person name="Zwiers L.-H."/>
            <person name="Turgeon B."/>
            <person name="Goodwin S."/>
            <person name="Spatafora J."/>
            <person name="Crous P."/>
            <person name="Grigoriev I."/>
        </authorList>
    </citation>
    <scope>NUCLEOTIDE SEQUENCE</scope>
    <source>
        <strain evidence="9">CBS 175.79</strain>
    </source>
</reference>
<keyword evidence="10" id="KW-1185">Reference proteome</keyword>
<dbReference type="Proteomes" id="UP000799778">
    <property type="component" value="Unassembled WGS sequence"/>
</dbReference>
<dbReference type="EMBL" id="ML978067">
    <property type="protein sequence ID" value="KAF2020058.1"/>
    <property type="molecule type" value="Genomic_DNA"/>
</dbReference>
<feature type="compositionally biased region" description="Polar residues" evidence="7">
    <location>
        <begin position="218"/>
        <end position="230"/>
    </location>
</feature>
<keyword evidence="4" id="KW-0862">Zinc</keyword>
<evidence type="ECO:0000313" key="9">
    <source>
        <dbReference type="EMBL" id="KAF2020058.1"/>
    </source>
</evidence>
<protein>
    <recommendedName>
        <fullName evidence="5">C2H2 type master regulator of conidiophore development brlA</fullName>
    </recommendedName>
</protein>
<keyword evidence="2" id="KW-0677">Repeat</keyword>
<dbReference type="AlphaFoldDB" id="A0A6A5Y3K9"/>
<dbReference type="SUPFAM" id="SSF57667">
    <property type="entry name" value="beta-beta-alpha zinc fingers"/>
    <property type="match status" value="1"/>
</dbReference>
<accession>A0A6A5Y3K9</accession>
<sequence>MSIRDQPTPPFNSPYQHAMKPTSLLQSPAYPSPARSECEPSHYPAEGLGLHGYQYYPASGAPSSAVLYPPSPQPTEAWSHLSTGASPLISEPHAESWNSTYDTRAERSPLPWGPQHPSHRSSLSSARDVSIYSREDSEHGFPHIKLEHGNDWAEEERSTPALRNAAMTVSPEHLTTGMFPHEHVYRSPSLTSYEASAIDGYESREYDSVHLDGRTRSPDSNGNSNTSTARTRVRRNPTTRDNANHSCHVCGKLFQRSYNHKSHLETHNPDRKKEHICQVEDCGKKFVRKTDLDRHHNSVHRKLKKFRCCKCDASFARKDTLRRHEEDGCPRRNVLPRTRSVRSSMPYYPGSRSELYDSRSPQMFRDQSYVSSPNSF</sequence>
<dbReference type="GO" id="GO:0005667">
    <property type="term" value="C:transcription regulator complex"/>
    <property type="evidence" value="ECO:0007669"/>
    <property type="project" value="TreeGrafter"/>
</dbReference>
<dbReference type="GO" id="GO:0000785">
    <property type="term" value="C:chromatin"/>
    <property type="evidence" value="ECO:0007669"/>
    <property type="project" value="TreeGrafter"/>
</dbReference>
<dbReference type="GO" id="GO:0000978">
    <property type="term" value="F:RNA polymerase II cis-regulatory region sequence-specific DNA binding"/>
    <property type="evidence" value="ECO:0007669"/>
    <property type="project" value="TreeGrafter"/>
</dbReference>
<gene>
    <name evidence="9" type="ORF">BU24DRAFT_132841</name>
</gene>
<dbReference type="PANTHER" id="PTHR14003">
    <property type="entry name" value="TRANSCRIPTIONAL REPRESSOR PROTEIN YY"/>
    <property type="match status" value="1"/>
</dbReference>
<feature type="region of interest" description="Disordered" evidence="7">
    <location>
        <begin position="1"/>
        <end position="44"/>
    </location>
</feature>
<dbReference type="InterPro" id="IPR013087">
    <property type="entry name" value="Znf_C2H2_type"/>
</dbReference>
<dbReference type="PROSITE" id="PS00028">
    <property type="entry name" value="ZINC_FINGER_C2H2_1"/>
    <property type="match status" value="2"/>
</dbReference>
<feature type="domain" description="C2H2-type" evidence="8">
    <location>
        <begin position="306"/>
        <end position="325"/>
    </location>
</feature>
<keyword evidence="3 6" id="KW-0863">Zinc-finger</keyword>
<feature type="region of interest" description="Disordered" evidence="7">
    <location>
        <begin position="61"/>
        <end position="80"/>
    </location>
</feature>
<evidence type="ECO:0000256" key="7">
    <source>
        <dbReference type="SAM" id="MobiDB-lite"/>
    </source>
</evidence>
<keyword evidence="1" id="KW-0479">Metal-binding</keyword>
<dbReference type="SMART" id="SM00355">
    <property type="entry name" value="ZnF_C2H2"/>
    <property type="match status" value="3"/>
</dbReference>
<evidence type="ECO:0000256" key="6">
    <source>
        <dbReference type="PROSITE-ProRule" id="PRU00042"/>
    </source>
</evidence>
<feature type="domain" description="C2H2-type" evidence="8">
    <location>
        <begin position="275"/>
        <end position="305"/>
    </location>
</feature>
<dbReference type="RefSeq" id="XP_033388397.1">
    <property type="nucleotide sequence ID" value="XM_033521035.1"/>
</dbReference>
<evidence type="ECO:0000256" key="2">
    <source>
        <dbReference type="ARBA" id="ARBA00022737"/>
    </source>
</evidence>
<feature type="domain" description="C2H2-type" evidence="8">
    <location>
        <begin position="245"/>
        <end position="272"/>
    </location>
</feature>
<evidence type="ECO:0000313" key="10">
    <source>
        <dbReference type="Proteomes" id="UP000799778"/>
    </source>
</evidence>
<name>A0A6A5Y3K9_9PLEO</name>
<organism evidence="9 10">
    <name type="scientific">Aaosphaeria arxii CBS 175.79</name>
    <dbReference type="NCBI Taxonomy" id="1450172"/>
    <lineage>
        <taxon>Eukaryota</taxon>
        <taxon>Fungi</taxon>
        <taxon>Dikarya</taxon>
        <taxon>Ascomycota</taxon>
        <taxon>Pezizomycotina</taxon>
        <taxon>Dothideomycetes</taxon>
        <taxon>Pleosporomycetidae</taxon>
        <taxon>Pleosporales</taxon>
        <taxon>Pleosporales incertae sedis</taxon>
        <taxon>Aaosphaeria</taxon>
    </lineage>
</organism>
<evidence type="ECO:0000259" key="8">
    <source>
        <dbReference type="PROSITE" id="PS50157"/>
    </source>
</evidence>
<dbReference type="OrthoDB" id="6910977at2759"/>
<dbReference type="Pfam" id="PF00096">
    <property type="entry name" value="zf-C2H2"/>
    <property type="match status" value="2"/>
</dbReference>
<dbReference type="PANTHER" id="PTHR14003:SF19">
    <property type="entry name" value="YY2 TRANSCRIPTION FACTOR"/>
    <property type="match status" value="1"/>
</dbReference>
<feature type="region of interest" description="Disordered" evidence="7">
    <location>
        <begin position="340"/>
        <end position="360"/>
    </location>
</feature>
<dbReference type="Gene3D" id="3.30.160.60">
    <property type="entry name" value="Classic Zinc Finger"/>
    <property type="match status" value="1"/>
</dbReference>
<dbReference type="GeneID" id="54278432"/>
<feature type="region of interest" description="Disordered" evidence="7">
    <location>
        <begin position="211"/>
        <end position="245"/>
    </location>
</feature>
<proteinExistence type="predicted"/>
<evidence type="ECO:0000256" key="1">
    <source>
        <dbReference type="ARBA" id="ARBA00022723"/>
    </source>
</evidence>
<dbReference type="GO" id="GO:0008270">
    <property type="term" value="F:zinc ion binding"/>
    <property type="evidence" value="ECO:0007669"/>
    <property type="project" value="UniProtKB-KW"/>
</dbReference>
<dbReference type="InterPro" id="IPR036236">
    <property type="entry name" value="Znf_C2H2_sf"/>
</dbReference>
<feature type="region of interest" description="Disordered" evidence="7">
    <location>
        <begin position="89"/>
        <end position="135"/>
    </location>
</feature>
<dbReference type="GO" id="GO:0000981">
    <property type="term" value="F:DNA-binding transcription factor activity, RNA polymerase II-specific"/>
    <property type="evidence" value="ECO:0007669"/>
    <property type="project" value="TreeGrafter"/>
</dbReference>
<dbReference type="PROSITE" id="PS50157">
    <property type="entry name" value="ZINC_FINGER_C2H2_2"/>
    <property type="match status" value="3"/>
</dbReference>
<evidence type="ECO:0000256" key="5">
    <source>
        <dbReference type="ARBA" id="ARBA00044085"/>
    </source>
</evidence>
<evidence type="ECO:0000256" key="4">
    <source>
        <dbReference type="ARBA" id="ARBA00022833"/>
    </source>
</evidence>
<evidence type="ECO:0000256" key="3">
    <source>
        <dbReference type="ARBA" id="ARBA00022771"/>
    </source>
</evidence>